<dbReference type="EMBL" id="FXXQ01000035">
    <property type="protein sequence ID" value="SMX25841.1"/>
    <property type="molecule type" value="Genomic_DNA"/>
</dbReference>
<name>A0A238J671_9RHOB</name>
<evidence type="ECO:0000313" key="2">
    <source>
        <dbReference type="EMBL" id="SMX25841.1"/>
    </source>
</evidence>
<gene>
    <name evidence="2" type="ORF">BOA8489_03986</name>
</gene>
<dbReference type="RefSeq" id="WP_093976011.1">
    <property type="nucleotide sequence ID" value="NZ_FXXQ01000035.1"/>
</dbReference>
<evidence type="ECO:0000256" key="1">
    <source>
        <dbReference type="SAM" id="MobiDB-lite"/>
    </source>
</evidence>
<sequence length="163" mass="18084">MILINDTMTVPAIVEQTRKRKSDPMTSTEKRATSAPSPKSAQIGGFMAPKALPLLQAQLQMAEEFKLFAERWTDRRRDAVQSLMKASGDTRPSDRTMRSVPEIMQTWQETSVQCVSEDVSDWIALWSTCSRIMTAGEIDVVSDLANAAGLTSKPDKLPTRIPV</sequence>
<proteinExistence type="predicted"/>
<protein>
    <recommendedName>
        <fullName evidence="4">Phasin domain-containing protein</fullName>
    </recommendedName>
</protein>
<dbReference type="Proteomes" id="UP000201838">
    <property type="component" value="Unassembled WGS sequence"/>
</dbReference>
<reference evidence="2 3" key="1">
    <citation type="submission" date="2017-05" db="EMBL/GenBank/DDBJ databases">
        <authorList>
            <person name="Song R."/>
            <person name="Chenine A.L."/>
            <person name="Ruprecht R.M."/>
        </authorList>
    </citation>
    <scope>NUCLEOTIDE SEQUENCE [LARGE SCALE GENOMIC DNA]</scope>
    <source>
        <strain evidence="2 3">CECT 8489</strain>
    </source>
</reference>
<dbReference type="OrthoDB" id="8138512at2"/>
<organism evidence="2 3">
    <name type="scientific">Boseongicola aestuarii</name>
    <dbReference type="NCBI Taxonomy" id="1470561"/>
    <lineage>
        <taxon>Bacteria</taxon>
        <taxon>Pseudomonadati</taxon>
        <taxon>Pseudomonadota</taxon>
        <taxon>Alphaproteobacteria</taxon>
        <taxon>Rhodobacterales</taxon>
        <taxon>Paracoccaceae</taxon>
        <taxon>Boseongicola</taxon>
    </lineage>
</organism>
<feature type="region of interest" description="Disordered" evidence="1">
    <location>
        <begin position="13"/>
        <end position="43"/>
    </location>
</feature>
<dbReference type="AlphaFoldDB" id="A0A238J671"/>
<accession>A0A238J671</accession>
<evidence type="ECO:0000313" key="3">
    <source>
        <dbReference type="Proteomes" id="UP000201838"/>
    </source>
</evidence>
<keyword evidence="3" id="KW-1185">Reference proteome</keyword>
<evidence type="ECO:0008006" key="4">
    <source>
        <dbReference type="Google" id="ProtNLM"/>
    </source>
</evidence>